<reference evidence="1" key="1">
    <citation type="submission" date="2011-11" db="EMBL/GenBank/DDBJ databases">
        <title>Differential display of genes from Trichoderma harzianum involved in polysaccharides degradation present in water hyacinth.</title>
        <authorList>
            <person name="Arana-Cuenca A."/>
            <person name="Anducho-Reyes M.A."/>
            <person name="Martinez-Jimenez A."/>
            <person name="Moss-Acosta C.L."/>
            <person name="Gonzalez-Becerra A.E."/>
            <person name="Tellez-Jurado A."/>
        </authorList>
    </citation>
    <scope>NUCLEOTIDE SEQUENCE</scope>
</reference>
<sequence length="123" mass="13802">HIQIFSLFAMSKPSFKALFEEYAAELATRSPSSLPNYVSSDVELHYKGGQKDVGLSSLQSFFAKEWSRDVNIKVLSVEELPGQDAVQIKAVDQDDVDNVVTTTYHYGNHGGKWVITKLDTEYK</sequence>
<accession>H9BVC8</accession>
<evidence type="ECO:0000313" key="1">
    <source>
        <dbReference type="EMBL" id="AFD53815.1"/>
    </source>
</evidence>
<feature type="non-terminal residue" evidence="1">
    <location>
        <position position="1"/>
    </location>
</feature>
<proteinExistence type="evidence at transcript level"/>
<dbReference type="AlphaFoldDB" id="H9BVC8"/>
<organism evidence="1">
    <name type="scientific">Trichoderma harzianum</name>
    <name type="common">Hypocrea lixii</name>
    <dbReference type="NCBI Taxonomy" id="5544"/>
    <lineage>
        <taxon>Eukaryota</taxon>
        <taxon>Fungi</taxon>
        <taxon>Dikarya</taxon>
        <taxon>Ascomycota</taxon>
        <taxon>Pezizomycotina</taxon>
        <taxon>Sordariomycetes</taxon>
        <taxon>Hypocreomycetidae</taxon>
        <taxon>Hypocreales</taxon>
        <taxon>Hypocreaceae</taxon>
        <taxon>Trichoderma</taxon>
    </lineage>
</organism>
<protein>
    <recommendedName>
        <fullName evidence="2">SnoaL-like domain-containing protein</fullName>
    </recommendedName>
</protein>
<evidence type="ECO:0008006" key="2">
    <source>
        <dbReference type="Google" id="ProtNLM"/>
    </source>
</evidence>
<feature type="non-terminal residue" evidence="1">
    <location>
        <position position="123"/>
    </location>
</feature>
<name>H9BVC8_TRIHA</name>
<dbReference type="EMBL" id="JQ080068">
    <property type="protein sequence ID" value="AFD53815.1"/>
    <property type="molecule type" value="mRNA"/>
</dbReference>
<dbReference type="InterPro" id="IPR032710">
    <property type="entry name" value="NTF2-like_dom_sf"/>
</dbReference>
<dbReference type="SUPFAM" id="SSF54427">
    <property type="entry name" value="NTF2-like"/>
    <property type="match status" value="1"/>
</dbReference>